<dbReference type="PANTHER" id="PTHR46791:SF13">
    <property type="entry name" value="CLR5 DOMAIN-CONTAINING PROTEIN"/>
    <property type="match status" value="1"/>
</dbReference>
<evidence type="ECO:0000259" key="1">
    <source>
        <dbReference type="Pfam" id="PF24764"/>
    </source>
</evidence>
<gene>
    <name evidence="2" type="ORF">P5673_027571</name>
</gene>
<protein>
    <recommendedName>
        <fullName evidence="1">Integrase core domain-containing protein</fullName>
    </recommendedName>
</protein>
<dbReference type="AlphaFoldDB" id="A0AAD9PZK5"/>
<dbReference type="EMBL" id="JARQWQ010000096">
    <property type="protein sequence ID" value="KAK2551590.1"/>
    <property type="molecule type" value="Genomic_DNA"/>
</dbReference>
<proteinExistence type="predicted"/>
<comment type="caution">
    <text evidence="2">The sequence shown here is derived from an EMBL/GenBank/DDBJ whole genome shotgun (WGS) entry which is preliminary data.</text>
</comment>
<dbReference type="Proteomes" id="UP001249851">
    <property type="component" value="Unassembled WGS sequence"/>
</dbReference>
<dbReference type="PANTHER" id="PTHR46791">
    <property type="entry name" value="EXPRESSED PROTEIN"/>
    <property type="match status" value="1"/>
</dbReference>
<evidence type="ECO:0000313" key="3">
    <source>
        <dbReference type="Proteomes" id="UP001249851"/>
    </source>
</evidence>
<dbReference type="InterPro" id="IPR058913">
    <property type="entry name" value="Integrase_dom_put"/>
</dbReference>
<sequence length="189" mass="21367">FEVVKVVLPSYIPALGVAYSGRETLVEQQLKRILQRKGLTRWQNYSDPAEVVAAAGRELEGSGSLVDRVSIDCVVQVGGTPRICLGDAGTENVNIAAMQSFFRYNTADAFRGDKSFWYGKFVSNQRIEGWWIFLWKSESDWWISFFKDLWDAALLNDKNYIQIHCLKFCFMPVLRAGGTAKSFPALEPP</sequence>
<organism evidence="2 3">
    <name type="scientific">Acropora cervicornis</name>
    <name type="common">Staghorn coral</name>
    <dbReference type="NCBI Taxonomy" id="6130"/>
    <lineage>
        <taxon>Eukaryota</taxon>
        <taxon>Metazoa</taxon>
        <taxon>Cnidaria</taxon>
        <taxon>Anthozoa</taxon>
        <taxon>Hexacorallia</taxon>
        <taxon>Scleractinia</taxon>
        <taxon>Astrocoeniina</taxon>
        <taxon>Acroporidae</taxon>
        <taxon>Acropora</taxon>
    </lineage>
</organism>
<keyword evidence="3" id="KW-1185">Reference proteome</keyword>
<feature type="domain" description="Integrase core" evidence="1">
    <location>
        <begin position="79"/>
        <end position="175"/>
    </location>
</feature>
<dbReference type="Pfam" id="PF24764">
    <property type="entry name" value="rva_4"/>
    <property type="match status" value="1"/>
</dbReference>
<accession>A0AAD9PZK5</accession>
<reference evidence="2" key="2">
    <citation type="journal article" date="2023" name="Science">
        <title>Genomic signatures of disease resistance in endangered staghorn corals.</title>
        <authorList>
            <person name="Vollmer S.V."/>
            <person name="Selwyn J.D."/>
            <person name="Despard B.A."/>
            <person name="Roesel C.L."/>
        </authorList>
    </citation>
    <scope>NUCLEOTIDE SEQUENCE</scope>
    <source>
        <strain evidence="2">K2</strain>
    </source>
</reference>
<reference evidence="2" key="1">
    <citation type="journal article" date="2023" name="G3 (Bethesda)">
        <title>Whole genome assembly and annotation of the endangered Caribbean coral Acropora cervicornis.</title>
        <authorList>
            <person name="Selwyn J.D."/>
            <person name="Vollmer S.V."/>
        </authorList>
    </citation>
    <scope>NUCLEOTIDE SEQUENCE</scope>
    <source>
        <strain evidence="2">K2</strain>
    </source>
</reference>
<feature type="non-terminal residue" evidence="2">
    <location>
        <position position="1"/>
    </location>
</feature>
<name>A0AAD9PZK5_ACRCE</name>
<evidence type="ECO:0000313" key="2">
    <source>
        <dbReference type="EMBL" id="KAK2551590.1"/>
    </source>
</evidence>